<protein>
    <submittedName>
        <fullName evidence="1">Phage tail assembly protein</fullName>
    </submittedName>
</protein>
<gene>
    <name evidence="1" type="ORF">FOT62_13895</name>
</gene>
<sequence length="100" mass="10738">MSKQKEGVNVTLDTPLTRGDNTVTDILLTKPNSGALRGTTLSDLMSLDVSALCKVLPRVSSPALTPQELNSMDPSDLVQLGTAFLDFLLPNSVRENLPQD</sequence>
<evidence type="ECO:0000313" key="1">
    <source>
        <dbReference type="EMBL" id="TXE33259.1"/>
    </source>
</evidence>
<name>A0A5C7C8V3_SERMA</name>
<dbReference type="EMBL" id="VOUQ01000007">
    <property type="protein sequence ID" value="TXE33259.1"/>
    <property type="molecule type" value="Genomic_DNA"/>
</dbReference>
<dbReference type="Proteomes" id="UP000321126">
    <property type="component" value="Unassembled WGS sequence"/>
</dbReference>
<evidence type="ECO:0000313" key="2">
    <source>
        <dbReference type="Proteomes" id="UP000321126"/>
    </source>
</evidence>
<organism evidence="1 2">
    <name type="scientific">Serratia marcescens</name>
    <dbReference type="NCBI Taxonomy" id="615"/>
    <lineage>
        <taxon>Bacteria</taxon>
        <taxon>Pseudomonadati</taxon>
        <taxon>Pseudomonadota</taxon>
        <taxon>Gammaproteobacteria</taxon>
        <taxon>Enterobacterales</taxon>
        <taxon>Yersiniaceae</taxon>
        <taxon>Serratia</taxon>
    </lineage>
</organism>
<dbReference type="AlphaFoldDB" id="A0A5C7C8V3"/>
<proteinExistence type="predicted"/>
<dbReference type="RefSeq" id="WP_147881744.1">
    <property type="nucleotide sequence ID" value="NZ_VOUQ01000007.1"/>
</dbReference>
<comment type="caution">
    <text evidence="1">The sequence shown here is derived from an EMBL/GenBank/DDBJ whole genome shotgun (WGS) entry which is preliminary data.</text>
</comment>
<dbReference type="InterPro" id="IPR019289">
    <property type="entry name" value="Phage_tail_E/E"/>
</dbReference>
<reference evidence="1 2" key="1">
    <citation type="submission" date="2019-07" db="EMBL/GenBank/DDBJ databases">
        <title>Serratia strains were isolated from fresh produce.</title>
        <authorList>
            <person name="Cho G.-S."/>
            <person name="Stein M."/>
            <person name="Lee W."/>
            <person name="Suh S.H."/>
            <person name="Franz C.M.A.P."/>
        </authorList>
    </citation>
    <scope>NUCLEOTIDE SEQUENCE [LARGE SCALE GENOMIC DNA]</scope>
    <source>
        <strain evidence="1 2">S16</strain>
    </source>
</reference>
<accession>A0A5C7C8V3</accession>
<dbReference type="Pfam" id="PF10109">
    <property type="entry name" value="Phage_TAC_7"/>
    <property type="match status" value="1"/>
</dbReference>